<dbReference type="InterPro" id="IPR013096">
    <property type="entry name" value="Cupin_2"/>
</dbReference>
<reference evidence="2" key="1">
    <citation type="submission" date="2021-06" db="EMBL/GenBank/DDBJ databases">
        <authorList>
            <person name="Huq M.A."/>
        </authorList>
    </citation>
    <scope>NUCLEOTIDE SEQUENCE</scope>
    <source>
        <strain evidence="2">MAH-26</strain>
    </source>
</reference>
<name>A0A9E2W639_9BACT</name>
<dbReference type="InterPro" id="IPR025499">
    <property type="entry name" value="KdgF"/>
</dbReference>
<dbReference type="RefSeq" id="WP_217793473.1">
    <property type="nucleotide sequence ID" value="NZ_JAHSPG010000015.1"/>
</dbReference>
<proteinExistence type="predicted"/>
<evidence type="ECO:0000313" key="2">
    <source>
        <dbReference type="EMBL" id="MBV4359373.1"/>
    </source>
</evidence>
<dbReference type="PIRSF" id="PIRSF029883">
    <property type="entry name" value="KdgF"/>
    <property type="match status" value="1"/>
</dbReference>
<dbReference type="PANTHER" id="PTHR40112:SF1">
    <property type="entry name" value="H2HPP ISOMERASE"/>
    <property type="match status" value="1"/>
</dbReference>
<dbReference type="Pfam" id="PF07883">
    <property type="entry name" value="Cupin_2"/>
    <property type="match status" value="1"/>
</dbReference>
<dbReference type="Proteomes" id="UP000812270">
    <property type="component" value="Unassembled WGS sequence"/>
</dbReference>
<accession>A0A9E2W639</accession>
<dbReference type="InterPro" id="IPR052535">
    <property type="entry name" value="Bacilysin_H2HPP_isomerase"/>
</dbReference>
<keyword evidence="3" id="KW-1185">Reference proteome</keyword>
<dbReference type="PANTHER" id="PTHR40112">
    <property type="entry name" value="H2HPP ISOMERASE"/>
    <property type="match status" value="1"/>
</dbReference>
<dbReference type="CDD" id="cd02238">
    <property type="entry name" value="cupin_KdgF"/>
    <property type="match status" value="1"/>
</dbReference>
<dbReference type="EMBL" id="JAHSPG010000015">
    <property type="protein sequence ID" value="MBV4359373.1"/>
    <property type="molecule type" value="Genomic_DNA"/>
</dbReference>
<comment type="caution">
    <text evidence="2">The sequence shown here is derived from an EMBL/GenBank/DDBJ whole genome shotgun (WGS) entry which is preliminary data.</text>
</comment>
<organism evidence="2 3">
    <name type="scientific">Pinibacter aurantiacus</name>
    <dbReference type="NCBI Taxonomy" id="2851599"/>
    <lineage>
        <taxon>Bacteria</taxon>
        <taxon>Pseudomonadati</taxon>
        <taxon>Bacteroidota</taxon>
        <taxon>Chitinophagia</taxon>
        <taxon>Chitinophagales</taxon>
        <taxon>Chitinophagaceae</taxon>
        <taxon>Pinibacter</taxon>
    </lineage>
</organism>
<dbReference type="AlphaFoldDB" id="A0A9E2W639"/>
<evidence type="ECO:0000259" key="1">
    <source>
        <dbReference type="Pfam" id="PF07883"/>
    </source>
</evidence>
<gene>
    <name evidence="2" type="ORF">KTO63_19545</name>
</gene>
<protein>
    <submittedName>
        <fullName evidence="2">Cupin domain-containing protein</fullName>
    </submittedName>
</protein>
<feature type="domain" description="Cupin type-2" evidence="1">
    <location>
        <begin position="36"/>
        <end position="95"/>
    </location>
</feature>
<evidence type="ECO:0000313" key="3">
    <source>
        <dbReference type="Proteomes" id="UP000812270"/>
    </source>
</evidence>
<sequence>MQSKEFLLEQEMQFESTDPGVKRQIMGYNDDVMMVRVVFESGAVGYEHKHPHIQTSYVAKGVFEITIDGKTQRLKQGEGFFVPSNVLHGAKCIEQGELIDSFAPMRADFLKK</sequence>